<keyword evidence="4" id="KW-1185">Reference proteome</keyword>
<evidence type="ECO:0000313" key="4">
    <source>
        <dbReference type="Proteomes" id="UP000239001"/>
    </source>
</evidence>
<keyword evidence="2" id="KW-1133">Transmembrane helix</keyword>
<keyword evidence="2" id="KW-0812">Transmembrane</keyword>
<sequence>MTTANRLAQLAGLEDPTPERLEINIQTEPSNSTTETSESLFSSDEIESGEEVNRWSFGDKKRLPKMLLIAIATSVVGSGGLFLWSLSQSPTAQPIPETKKPEATTTPLTDENDPELGQTKTKLGLQTQQQLLEQPVEPSPQLVPVRQRTAAPSTRVAPSTRQQTVAEARPISSPPVPRPPISRVERPAFVNVSRPILPKTYPSPVVRPQVRSTVPTFTPLPKVEPQQAWLEASRLGSFGENASSSTEKRNRSQSVIQSYEEQEPTQETQEVVTESKEVFYSEEAAVLDERTFERVAVSAGVKGRGVLETAIAWSGQTVPEDVYLIRLTEAMVNRKGEIIFPENTVIFVSLKDARSGLVQLKTDSVLLPDSTDEPITLPSSAFSIRRSNGSPLIAKQHNYSNQEKRGINVPGLMFDVLSSAAQMTMGGNSDNPYQSYYQMDRFKDIYDRNFAQQESRPNSYYQQPSISSWELEAGVEVTLYVTKGFSFSVPIQENIQEEQNNDW</sequence>
<gene>
    <name evidence="3" type="ORF">C7H19_15360</name>
</gene>
<dbReference type="OrthoDB" id="479517at2"/>
<feature type="compositionally biased region" description="Low complexity" evidence="1">
    <location>
        <begin position="27"/>
        <end position="42"/>
    </location>
</feature>
<feature type="region of interest" description="Disordered" evidence="1">
    <location>
        <begin position="147"/>
        <end position="182"/>
    </location>
</feature>
<protein>
    <submittedName>
        <fullName evidence="3">Uncharacterized protein</fullName>
    </submittedName>
</protein>
<feature type="region of interest" description="Disordered" evidence="1">
    <location>
        <begin position="90"/>
        <end position="118"/>
    </location>
</feature>
<dbReference type="Proteomes" id="UP000239001">
    <property type="component" value="Unassembled WGS sequence"/>
</dbReference>
<feature type="region of interest" description="Disordered" evidence="1">
    <location>
        <begin position="1"/>
        <end position="42"/>
    </location>
</feature>
<organism evidence="3 4">
    <name type="scientific">Aphanothece hegewaldii CCALA 016</name>
    <dbReference type="NCBI Taxonomy" id="2107694"/>
    <lineage>
        <taxon>Bacteria</taxon>
        <taxon>Bacillati</taxon>
        <taxon>Cyanobacteriota</taxon>
        <taxon>Cyanophyceae</taxon>
        <taxon>Oscillatoriophycideae</taxon>
        <taxon>Chroococcales</taxon>
        <taxon>Aphanothecaceae</taxon>
        <taxon>Aphanothece</taxon>
    </lineage>
</organism>
<comment type="caution">
    <text evidence="3">The sequence shown here is derived from an EMBL/GenBank/DDBJ whole genome shotgun (WGS) entry which is preliminary data.</text>
</comment>
<proteinExistence type="predicted"/>
<evidence type="ECO:0000313" key="3">
    <source>
        <dbReference type="EMBL" id="PSF35801.1"/>
    </source>
</evidence>
<feature type="compositionally biased region" description="Polar residues" evidence="1">
    <location>
        <begin position="150"/>
        <end position="165"/>
    </location>
</feature>
<feature type="region of interest" description="Disordered" evidence="1">
    <location>
        <begin position="238"/>
        <end position="274"/>
    </location>
</feature>
<name>A0A2T1LVN8_9CHRO</name>
<accession>A0A2T1LVN8</accession>
<dbReference type="RefSeq" id="WP_106457766.1">
    <property type="nucleotide sequence ID" value="NZ_PXOH01000017.1"/>
</dbReference>
<dbReference type="AlphaFoldDB" id="A0A2T1LVN8"/>
<dbReference type="EMBL" id="PXOH01000017">
    <property type="protein sequence ID" value="PSF35801.1"/>
    <property type="molecule type" value="Genomic_DNA"/>
</dbReference>
<evidence type="ECO:0000256" key="1">
    <source>
        <dbReference type="SAM" id="MobiDB-lite"/>
    </source>
</evidence>
<keyword evidence="2" id="KW-0472">Membrane</keyword>
<reference evidence="3 4" key="2">
    <citation type="submission" date="2018-03" db="EMBL/GenBank/DDBJ databases">
        <authorList>
            <person name="Keele B.F."/>
        </authorList>
    </citation>
    <scope>NUCLEOTIDE SEQUENCE [LARGE SCALE GENOMIC DNA]</scope>
    <source>
        <strain evidence="3 4">CCALA 016</strain>
    </source>
</reference>
<reference evidence="3 4" key="1">
    <citation type="submission" date="2018-03" db="EMBL/GenBank/DDBJ databases">
        <title>The ancient ancestry and fast evolution of plastids.</title>
        <authorList>
            <person name="Moore K.R."/>
            <person name="Magnabosco C."/>
            <person name="Momper L."/>
            <person name="Gold D.A."/>
            <person name="Bosak T."/>
            <person name="Fournier G.P."/>
        </authorList>
    </citation>
    <scope>NUCLEOTIDE SEQUENCE [LARGE SCALE GENOMIC DNA]</scope>
    <source>
        <strain evidence="3 4">CCALA 016</strain>
    </source>
</reference>
<feature type="transmembrane region" description="Helical" evidence="2">
    <location>
        <begin position="66"/>
        <end position="86"/>
    </location>
</feature>
<evidence type="ECO:0000256" key="2">
    <source>
        <dbReference type="SAM" id="Phobius"/>
    </source>
</evidence>